<feature type="region of interest" description="Disordered" evidence="3">
    <location>
        <begin position="1"/>
        <end position="45"/>
    </location>
</feature>
<evidence type="ECO:0000313" key="5">
    <source>
        <dbReference type="EMBL" id="CAK0830051.1"/>
    </source>
</evidence>
<dbReference type="Gene3D" id="1.10.238.10">
    <property type="entry name" value="EF-hand"/>
    <property type="match status" value="3"/>
</dbReference>
<dbReference type="EMBL" id="CAUYUJ010010702">
    <property type="protein sequence ID" value="CAK0830051.1"/>
    <property type="molecule type" value="Genomic_DNA"/>
</dbReference>
<dbReference type="Pfam" id="PF13499">
    <property type="entry name" value="EF-hand_7"/>
    <property type="match status" value="1"/>
</dbReference>
<dbReference type="Pfam" id="PF13202">
    <property type="entry name" value="EF-hand_5"/>
    <property type="match status" value="2"/>
</dbReference>
<dbReference type="InterPro" id="IPR011992">
    <property type="entry name" value="EF-hand-dom_pair"/>
</dbReference>
<sequence length="444" mass="50537">MRSARASVGPGSAMAASGGFSATESPQSARGPQARLLPPIHTGSGVMSGETQFHWATAKPKKACQGHNALSKASLWLEADRGERKPAAPPVAPVPVRSREPSKSTTIESKTPRVRQPRHRRASFDNICYAIAQKATQKFNNTREAFRFIDEDHDGTISPTEMRYFFRAYDFPPEIADSFFSFLDPDNLGEIPYDKFVEFMSPHFNDFRPGSPTLDGEVVRKKTDRPPSPVRIQNVAEVHKEFAEVLHIIGQKVPSKFKSLRHVWRHVDSDNDGKVSQKEMRAFFWAFNLPQEEADKLHERMGQGSGGEIYYEHFVRYLGPYVAPDTLLSNLAFNTPRTAKQTDPSLMKVDDEPVNRKRDPPSTSYAVDQDPEVRTELKNLMIDIGRKLPLKFKQQRDAFRMLDLQRDGRITRTEMHGFFRGLGWDETRANWLFDMLKERTLTAR</sequence>
<dbReference type="PROSITE" id="PS00018">
    <property type="entry name" value="EF_HAND_1"/>
    <property type="match status" value="2"/>
</dbReference>
<keyword evidence="2" id="KW-0106">Calcium</keyword>
<dbReference type="Proteomes" id="UP001189429">
    <property type="component" value="Unassembled WGS sequence"/>
</dbReference>
<feature type="domain" description="EF-hand" evidence="4">
    <location>
        <begin position="255"/>
        <end position="290"/>
    </location>
</feature>
<dbReference type="SMART" id="SM00054">
    <property type="entry name" value="EFh"/>
    <property type="match status" value="4"/>
</dbReference>
<reference evidence="5" key="1">
    <citation type="submission" date="2023-10" db="EMBL/GenBank/DDBJ databases">
        <authorList>
            <person name="Chen Y."/>
            <person name="Shah S."/>
            <person name="Dougan E. K."/>
            <person name="Thang M."/>
            <person name="Chan C."/>
        </authorList>
    </citation>
    <scope>NUCLEOTIDE SEQUENCE [LARGE SCALE GENOMIC DNA]</scope>
</reference>
<dbReference type="CDD" id="cd00051">
    <property type="entry name" value="EFh"/>
    <property type="match status" value="2"/>
</dbReference>
<feature type="domain" description="EF-hand" evidence="4">
    <location>
        <begin position="137"/>
        <end position="172"/>
    </location>
</feature>
<keyword evidence="6" id="KW-1185">Reference proteome</keyword>
<evidence type="ECO:0000313" key="6">
    <source>
        <dbReference type="Proteomes" id="UP001189429"/>
    </source>
</evidence>
<dbReference type="PANTHER" id="PTHR23050">
    <property type="entry name" value="CALCIUM BINDING PROTEIN"/>
    <property type="match status" value="1"/>
</dbReference>
<evidence type="ECO:0000259" key="4">
    <source>
        <dbReference type="PROSITE" id="PS50222"/>
    </source>
</evidence>
<organism evidence="5 6">
    <name type="scientific">Prorocentrum cordatum</name>
    <dbReference type="NCBI Taxonomy" id="2364126"/>
    <lineage>
        <taxon>Eukaryota</taxon>
        <taxon>Sar</taxon>
        <taxon>Alveolata</taxon>
        <taxon>Dinophyceae</taxon>
        <taxon>Prorocentrales</taxon>
        <taxon>Prorocentraceae</taxon>
        <taxon>Prorocentrum</taxon>
    </lineage>
</organism>
<accession>A0ABN9SDH0</accession>
<gene>
    <name evidence="5" type="ORF">PCOR1329_LOCUS28796</name>
</gene>
<keyword evidence="1" id="KW-0677">Repeat</keyword>
<proteinExistence type="predicted"/>
<feature type="region of interest" description="Disordered" evidence="3">
    <location>
        <begin position="339"/>
        <end position="367"/>
    </location>
</feature>
<name>A0ABN9SDH0_9DINO</name>
<comment type="caution">
    <text evidence="5">The sequence shown here is derived from an EMBL/GenBank/DDBJ whole genome shotgun (WGS) entry which is preliminary data.</text>
</comment>
<dbReference type="InterPro" id="IPR018247">
    <property type="entry name" value="EF_Hand_1_Ca_BS"/>
</dbReference>
<evidence type="ECO:0000256" key="1">
    <source>
        <dbReference type="ARBA" id="ARBA00022737"/>
    </source>
</evidence>
<evidence type="ECO:0000256" key="3">
    <source>
        <dbReference type="SAM" id="MobiDB-lite"/>
    </source>
</evidence>
<feature type="compositionally biased region" description="Low complexity" evidence="3">
    <location>
        <begin position="1"/>
        <end position="22"/>
    </location>
</feature>
<feature type="domain" description="EF-hand" evidence="4">
    <location>
        <begin position="390"/>
        <end position="425"/>
    </location>
</feature>
<feature type="region of interest" description="Disordered" evidence="3">
    <location>
        <begin position="81"/>
        <end position="119"/>
    </location>
</feature>
<protein>
    <recommendedName>
        <fullName evidence="4">EF-hand domain-containing protein</fullName>
    </recommendedName>
</protein>
<feature type="compositionally biased region" description="Basic and acidic residues" evidence="3">
    <location>
        <begin position="348"/>
        <end position="360"/>
    </location>
</feature>
<evidence type="ECO:0000256" key="2">
    <source>
        <dbReference type="ARBA" id="ARBA00022837"/>
    </source>
</evidence>
<dbReference type="InterPro" id="IPR050145">
    <property type="entry name" value="Centrin_CML-like"/>
</dbReference>
<dbReference type="PROSITE" id="PS50222">
    <property type="entry name" value="EF_HAND_2"/>
    <property type="match status" value="3"/>
</dbReference>
<dbReference type="SUPFAM" id="SSF47473">
    <property type="entry name" value="EF-hand"/>
    <property type="match status" value="2"/>
</dbReference>
<dbReference type="InterPro" id="IPR002048">
    <property type="entry name" value="EF_hand_dom"/>
</dbReference>